<evidence type="ECO:0000256" key="4">
    <source>
        <dbReference type="SAM" id="MobiDB-lite"/>
    </source>
</evidence>
<dbReference type="PANTHER" id="PTHR46380:SF2">
    <property type="entry name" value="CYCLIN-D-BINDING MYB-LIKE TRANSCRIPTION FACTOR 1"/>
    <property type="match status" value="1"/>
</dbReference>
<feature type="domain" description="HTH myb-type" evidence="6">
    <location>
        <begin position="459"/>
        <end position="514"/>
    </location>
</feature>
<keyword evidence="2" id="KW-0238">DNA-binding</keyword>
<evidence type="ECO:0000259" key="6">
    <source>
        <dbReference type="PROSITE" id="PS51294"/>
    </source>
</evidence>
<feature type="compositionally biased region" description="Basic and acidic residues" evidence="4">
    <location>
        <begin position="707"/>
        <end position="720"/>
    </location>
</feature>
<feature type="compositionally biased region" description="Basic and acidic residues" evidence="4">
    <location>
        <begin position="103"/>
        <end position="115"/>
    </location>
</feature>
<dbReference type="InterPro" id="IPR009057">
    <property type="entry name" value="Homeodomain-like_sf"/>
</dbReference>
<dbReference type="AlphaFoldDB" id="A0A5B0Q9J1"/>
<feature type="compositionally biased region" description="Basic residues" evidence="4">
    <location>
        <begin position="141"/>
        <end position="153"/>
    </location>
</feature>
<dbReference type="InterPro" id="IPR051651">
    <property type="entry name" value="DMTF1_DNA-bind_reg"/>
</dbReference>
<name>A0A5B0Q9J1_PUCGR</name>
<feature type="compositionally biased region" description="Basic and acidic residues" evidence="4">
    <location>
        <begin position="287"/>
        <end position="303"/>
    </location>
</feature>
<keyword evidence="3" id="KW-0539">Nucleus</keyword>
<feature type="region of interest" description="Disordered" evidence="4">
    <location>
        <begin position="707"/>
        <end position="737"/>
    </location>
</feature>
<dbReference type="PROSITE" id="PS51294">
    <property type="entry name" value="HTH_MYB"/>
    <property type="match status" value="1"/>
</dbReference>
<dbReference type="SMR" id="A0A5B0Q9J1"/>
<dbReference type="GO" id="GO:0005634">
    <property type="term" value="C:nucleus"/>
    <property type="evidence" value="ECO:0007669"/>
    <property type="project" value="UniProtKB-SubCell"/>
</dbReference>
<dbReference type="Gene3D" id="1.10.10.60">
    <property type="entry name" value="Homeodomain-like"/>
    <property type="match status" value="2"/>
</dbReference>
<reference evidence="7 8" key="1">
    <citation type="submission" date="2019-05" db="EMBL/GenBank/DDBJ databases">
        <title>Emergence of the Ug99 lineage of the wheat stem rust pathogen through somatic hybridization.</title>
        <authorList>
            <person name="Li F."/>
            <person name="Upadhyaya N.M."/>
            <person name="Sperschneider J."/>
            <person name="Matny O."/>
            <person name="Nguyen-Phuc H."/>
            <person name="Mago R."/>
            <person name="Raley C."/>
            <person name="Miller M.E."/>
            <person name="Silverstein K.A.T."/>
            <person name="Henningsen E."/>
            <person name="Hirsch C.D."/>
            <person name="Visser B."/>
            <person name="Pretorius Z.A."/>
            <person name="Steffenson B.J."/>
            <person name="Schwessinger B."/>
            <person name="Dodds P.N."/>
            <person name="Figueroa M."/>
        </authorList>
    </citation>
    <scope>NUCLEOTIDE SEQUENCE [LARGE SCALE GENOMIC DNA]</scope>
    <source>
        <strain evidence="7 8">Ug99</strain>
    </source>
</reference>
<feature type="compositionally biased region" description="Polar residues" evidence="4">
    <location>
        <begin position="251"/>
        <end position="261"/>
    </location>
</feature>
<evidence type="ECO:0000313" key="8">
    <source>
        <dbReference type="Proteomes" id="UP000325313"/>
    </source>
</evidence>
<proteinExistence type="predicted"/>
<protein>
    <submittedName>
        <fullName evidence="7">RNA polymerase I enhancer binding protein</fullName>
    </submittedName>
</protein>
<dbReference type="EMBL" id="VDEP01000304">
    <property type="protein sequence ID" value="KAA1109624.1"/>
    <property type="molecule type" value="Genomic_DNA"/>
</dbReference>
<evidence type="ECO:0000313" key="7">
    <source>
        <dbReference type="EMBL" id="KAA1109624.1"/>
    </source>
</evidence>
<sequence length="737" mass="83852">MQIETETNAVEEERKRQRKEQKKLKKLEKKRNRDQLAADQTEEPHPTVPTATGDPQSKLNQEVASKPKSKAGRKLVDTTTDSPEKPMVDQEPQSKRQKTNHPPIEKTTEPHRDSTSAHLQEAVKSTPAEALDQSPKEPLSKKKKKNKERRKSKEKSGDQTDGPKASEIIPHNEHRISESQSCTVNSPQTRVDSPAKAGTPTSKEALDGSTNSLVRQKKEKRKKSKEASGKTDDTTSSRVANNEGPVDQALELQNSVPTQTPCEEAGDSMPPPEGLQKSLTEPNPPKELTKSKEKGRDKGRPTESRAPNDPVVLPSAANRPEGEVDAELDRILIDFKNSHLLETAQLPEYFKTAIAHRTSREILTSKWLSITQLNELSTLFGLKYKKGRFSTVEQTMIEKMITKYCEEHRISKEEFGRLITQKKSNAARCKMTELMPSISDALPGRPLISIWKYIRRAYDPQAKLGRWTAEEEAALKDAHKKHGQSWTLISEQVGRPADDCRDRWRNHTCVKDLKNQGKWSQEEEDLLVQLMAQSKSIYSDPKDLQSDGLWTWVSNQMGGRRSRTQCRVKWFATTSSFLPASLFFCSFFLLSFLIRVDSLQPKHANGGERGVWTNRDVLRLAQQLKKCDLGEDEVGFNWKQVKEGIEGWEIWNQGYLQRKWKSLKKYILKKHEKRWQKSDGSDDSSEPPPLSNQEIIDQAIQKWSARSEKALDTPVTRRVESQFPSEQVEGERSEDDE</sequence>
<comment type="caution">
    <text evidence="7">The sequence shown here is derived from an EMBL/GenBank/DDBJ whole genome shotgun (WGS) entry which is preliminary data.</text>
</comment>
<dbReference type="GO" id="GO:0003700">
    <property type="term" value="F:DNA-binding transcription factor activity"/>
    <property type="evidence" value="ECO:0007669"/>
    <property type="project" value="TreeGrafter"/>
</dbReference>
<organism evidence="7 8">
    <name type="scientific">Puccinia graminis f. sp. tritici</name>
    <dbReference type="NCBI Taxonomy" id="56615"/>
    <lineage>
        <taxon>Eukaryota</taxon>
        <taxon>Fungi</taxon>
        <taxon>Dikarya</taxon>
        <taxon>Basidiomycota</taxon>
        <taxon>Pucciniomycotina</taxon>
        <taxon>Pucciniomycetes</taxon>
        <taxon>Pucciniales</taxon>
        <taxon>Pucciniaceae</taxon>
        <taxon>Puccinia</taxon>
    </lineage>
</organism>
<dbReference type="SUPFAM" id="SSF46689">
    <property type="entry name" value="Homeodomain-like"/>
    <property type="match status" value="2"/>
</dbReference>
<gene>
    <name evidence="7" type="primary">REB1_2</name>
    <name evidence="7" type="ORF">PGTUg99_027808</name>
</gene>
<feature type="compositionally biased region" description="Basic residues" evidence="4">
    <location>
        <begin position="215"/>
        <end position="224"/>
    </location>
</feature>
<evidence type="ECO:0000256" key="3">
    <source>
        <dbReference type="ARBA" id="ARBA00023242"/>
    </source>
</evidence>
<feature type="domain" description="Myb-like" evidence="5">
    <location>
        <begin position="511"/>
        <end position="574"/>
    </location>
</feature>
<feature type="region of interest" description="Disordered" evidence="4">
    <location>
        <begin position="1"/>
        <end position="322"/>
    </location>
</feature>
<accession>A0A5B0Q9J1</accession>
<dbReference type="GO" id="GO:0000976">
    <property type="term" value="F:transcription cis-regulatory region binding"/>
    <property type="evidence" value="ECO:0007669"/>
    <property type="project" value="TreeGrafter"/>
</dbReference>
<dbReference type="InterPro" id="IPR017930">
    <property type="entry name" value="Myb_dom"/>
</dbReference>
<dbReference type="SMART" id="SM00717">
    <property type="entry name" value="SANT"/>
    <property type="match status" value="2"/>
</dbReference>
<comment type="subcellular location">
    <subcellularLocation>
        <location evidence="1">Nucleus</location>
    </subcellularLocation>
</comment>
<feature type="compositionally biased region" description="Basic and acidic residues" evidence="4">
    <location>
        <begin position="225"/>
        <end position="235"/>
    </location>
</feature>
<feature type="compositionally biased region" description="Basic residues" evidence="4">
    <location>
        <begin position="16"/>
        <end position="30"/>
    </location>
</feature>
<feature type="compositionally biased region" description="Polar residues" evidence="4">
    <location>
        <begin position="178"/>
        <end position="191"/>
    </location>
</feature>
<feature type="compositionally biased region" description="Basic and acidic residues" evidence="4">
    <location>
        <begin position="82"/>
        <end position="94"/>
    </location>
</feature>
<feature type="compositionally biased region" description="Polar residues" evidence="4">
    <location>
        <begin position="49"/>
        <end position="63"/>
    </location>
</feature>
<evidence type="ECO:0000256" key="1">
    <source>
        <dbReference type="ARBA" id="ARBA00004123"/>
    </source>
</evidence>
<dbReference type="CDD" id="cd00167">
    <property type="entry name" value="SANT"/>
    <property type="match status" value="1"/>
</dbReference>
<dbReference type="InterPro" id="IPR001005">
    <property type="entry name" value="SANT/Myb"/>
</dbReference>
<dbReference type="Proteomes" id="UP000325313">
    <property type="component" value="Unassembled WGS sequence"/>
</dbReference>
<evidence type="ECO:0000259" key="5">
    <source>
        <dbReference type="PROSITE" id="PS50090"/>
    </source>
</evidence>
<dbReference type="PANTHER" id="PTHR46380">
    <property type="entry name" value="CYCLIN-D-BINDING MYB-LIKE TRANSCRIPTION FACTOR 1"/>
    <property type="match status" value="1"/>
</dbReference>
<feature type="domain" description="Myb-like" evidence="5">
    <location>
        <begin position="459"/>
        <end position="508"/>
    </location>
</feature>
<dbReference type="PROSITE" id="PS50090">
    <property type="entry name" value="MYB_LIKE"/>
    <property type="match status" value="2"/>
</dbReference>
<evidence type="ECO:0000256" key="2">
    <source>
        <dbReference type="ARBA" id="ARBA00023125"/>
    </source>
</evidence>
<dbReference type="Pfam" id="PF00249">
    <property type="entry name" value="Myb_DNA-binding"/>
    <property type="match status" value="1"/>
</dbReference>